<evidence type="ECO:0000256" key="2">
    <source>
        <dbReference type="ARBA" id="ARBA00023004"/>
    </source>
</evidence>
<dbReference type="KEGG" id="bbae:FRD01_14850"/>
<dbReference type="SUPFAM" id="SSF56436">
    <property type="entry name" value="C-type lectin-like"/>
    <property type="match status" value="1"/>
</dbReference>
<dbReference type="FunFam" id="3.90.1580.10:FF:000006">
    <property type="entry name" value="Generic methyltransferase, putative"/>
    <property type="match status" value="1"/>
</dbReference>
<dbReference type="Pfam" id="PF03781">
    <property type="entry name" value="FGE-sulfatase"/>
    <property type="match status" value="1"/>
</dbReference>
<evidence type="ECO:0000259" key="6">
    <source>
        <dbReference type="Pfam" id="PF13847"/>
    </source>
</evidence>
<dbReference type="InterPro" id="IPR016187">
    <property type="entry name" value="CTDL_fold"/>
</dbReference>
<comment type="pathway">
    <text evidence="3">Amino-acid biosynthesis; ergothioneine biosynthesis.</text>
</comment>
<dbReference type="InterPro" id="IPR042095">
    <property type="entry name" value="SUMF_sf"/>
</dbReference>
<keyword evidence="2" id="KW-0408">Iron</keyword>
<dbReference type="GO" id="GO:0120147">
    <property type="term" value="F:formylglycine-generating oxidase activity"/>
    <property type="evidence" value="ECO:0007669"/>
    <property type="project" value="TreeGrafter"/>
</dbReference>
<evidence type="ECO:0000313" key="8">
    <source>
        <dbReference type="Proteomes" id="UP000321595"/>
    </source>
</evidence>
<dbReference type="PANTHER" id="PTHR23150:SF26">
    <property type="entry name" value="GENERIC METHYLTRANSFERASE"/>
    <property type="match status" value="1"/>
</dbReference>
<keyword evidence="1" id="KW-0560">Oxidoreductase</keyword>
<dbReference type="InterPro" id="IPR027577">
    <property type="entry name" value="OvoA_Nterm"/>
</dbReference>
<feature type="domain" description="DinB-like" evidence="5">
    <location>
        <begin position="11"/>
        <end position="144"/>
    </location>
</feature>
<protein>
    <submittedName>
        <fullName evidence="7">5-histidylcysteine sulfoxide synthase</fullName>
    </submittedName>
</protein>
<dbReference type="InterPro" id="IPR025714">
    <property type="entry name" value="Methyltranfer_dom"/>
</dbReference>
<evidence type="ECO:0000256" key="1">
    <source>
        <dbReference type="ARBA" id="ARBA00023002"/>
    </source>
</evidence>
<dbReference type="AlphaFoldDB" id="A0A5B8XXW0"/>
<dbReference type="InterPro" id="IPR027625">
    <property type="entry name" value="OvoA_Cterm"/>
</dbReference>
<accession>A0A5B8XXW0</accession>
<dbReference type="NCBIfam" id="TIGR04345">
    <property type="entry name" value="ovoA_Cterm"/>
    <property type="match status" value="1"/>
</dbReference>
<gene>
    <name evidence="7" type="primary">ovoA</name>
    <name evidence="7" type="ORF">FRD01_14850</name>
</gene>
<evidence type="ECO:0000259" key="5">
    <source>
        <dbReference type="Pfam" id="PF12867"/>
    </source>
</evidence>
<dbReference type="InterPro" id="IPR005532">
    <property type="entry name" value="SUMF_dom"/>
</dbReference>
<dbReference type="SUPFAM" id="SSF109854">
    <property type="entry name" value="DinB/YfiT-like putative metalloenzymes"/>
    <property type="match status" value="1"/>
</dbReference>
<keyword evidence="8" id="KW-1185">Reference proteome</keyword>
<dbReference type="OrthoDB" id="9768004at2"/>
<proteinExistence type="predicted"/>
<dbReference type="Gene3D" id="3.90.1580.10">
    <property type="entry name" value="paralog of FGE (formylglycine-generating enzyme)"/>
    <property type="match status" value="1"/>
</dbReference>
<name>A0A5B8XXW0_9DELT</name>
<dbReference type="Proteomes" id="UP000321595">
    <property type="component" value="Chromosome"/>
</dbReference>
<sequence>MRKQVREYFISTYERYESLFECLNCDKAYYEKPISLRHPLIFYLGHTATFFVNKLTLTRLLTERVNESFESVFAVGVDEMSWDDLNDAHYEWPSVADVMAYRQRVKELVLDIIDTAPLSLPIDWENPWWTILMCIEHERIHLETSSVLIRQQNLEWVTPHQAWRPIEDFGPAPANVLRPVEAGQVVVGKDLDSPTYGWDNEYGEHRAEVPGFEASRYLVSNKEFLDFVEAGGYQSPEYWSAEGQKWLEFSKRSAPEFWRRKTVDGKPEWHLRLMTKEIPMPWSWPAETNFLEAEAFCNWKAEQSGKPIRLPTEDEWFRLYDISDVQVRPETAWNANIHLDHGASSCPVNRFQHGDFFDVIGNVWQWTQTPIYPFDGFKVHPIYDDFTVPTFDSKHNLMKGGSWISCGNEAEPSARYAFRRHFFQHAGFRYVSGALKQTAPTSHYETDVLMSEYAEFHYGDEYFGVPNFPRALVELLAPYFKGRKTGKALDLGCASGRASFELARYFDEVLGIDFSVRFIDQGVQIGREGLLRYTLVDEGDLRIFKTRTLAELGLDDVRLPDFAQGDACNLKPNYTDFDLVFAANLIDRLYEPAKFLDDIHTRIRPGGLLMIASPYTWLEQHTPKSAWIGGYKKDGENVTTLDGLKKHLEPNFRLLDPPKQVPFVIRETSNKFQHSLSNVTVWERHEG</sequence>
<dbReference type="InterPro" id="IPR024775">
    <property type="entry name" value="DinB-like"/>
</dbReference>
<dbReference type="NCBIfam" id="TIGR04344">
    <property type="entry name" value="ovoA_Nterm"/>
    <property type="match status" value="1"/>
</dbReference>
<feature type="domain" description="Methyltransferase" evidence="6">
    <location>
        <begin position="486"/>
        <end position="621"/>
    </location>
</feature>
<dbReference type="CDD" id="cd02440">
    <property type="entry name" value="AdoMet_MTases"/>
    <property type="match status" value="1"/>
</dbReference>
<dbReference type="Pfam" id="PF13847">
    <property type="entry name" value="Methyltransf_31"/>
    <property type="match status" value="1"/>
</dbReference>
<dbReference type="SUPFAM" id="SSF53335">
    <property type="entry name" value="S-adenosyl-L-methionine-dependent methyltransferases"/>
    <property type="match status" value="1"/>
</dbReference>
<dbReference type="InterPro" id="IPR051043">
    <property type="entry name" value="Sulfatase_Mod_Factor_Kinase"/>
</dbReference>
<feature type="domain" description="Sulfatase-modifying factor enzyme-like" evidence="4">
    <location>
        <begin position="180"/>
        <end position="431"/>
    </location>
</feature>
<evidence type="ECO:0000313" key="7">
    <source>
        <dbReference type="EMBL" id="QED28486.1"/>
    </source>
</evidence>
<dbReference type="Pfam" id="PF12867">
    <property type="entry name" value="DinB_2"/>
    <property type="match status" value="1"/>
</dbReference>
<dbReference type="Gene3D" id="3.40.50.150">
    <property type="entry name" value="Vaccinia Virus protein VP39"/>
    <property type="match status" value="1"/>
</dbReference>
<dbReference type="InterPro" id="IPR034660">
    <property type="entry name" value="DinB/YfiT-like"/>
</dbReference>
<dbReference type="InterPro" id="IPR029063">
    <property type="entry name" value="SAM-dependent_MTases_sf"/>
</dbReference>
<evidence type="ECO:0000259" key="4">
    <source>
        <dbReference type="Pfam" id="PF03781"/>
    </source>
</evidence>
<evidence type="ECO:0000256" key="3">
    <source>
        <dbReference type="ARBA" id="ARBA00037882"/>
    </source>
</evidence>
<dbReference type="PANTHER" id="PTHR23150">
    <property type="entry name" value="SULFATASE MODIFYING FACTOR 1, 2"/>
    <property type="match status" value="1"/>
</dbReference>
<organism evidence="7 8">
    <name type="scientific">Microvenator marinus</name>
    <dbReference type="NCBI Taxonomy" id="2600177"/>
    <lineage>
        <taxon>Bacteria</taxon>
        <taxon>Deltaproteobacteria</taxon>
        <taxon>Bradymonadales</taxon>
        <taxon>Microvenatoraceae</taxon>
        <taxon>Microvenator</taxon>
    </lineage>
</organism>
<reference evidence="7 8" key="1">
    <citation type="submission" date="2019-08" db="EMBL/GenBank/DDBJ databases">
        <authorList>
            <person name="Liang Q."/>
        </authorList>
    </citation>
    <scope>NUCLEOTIDE SEQUENCE [LARGE SCALE GENOMIC DNA]</scope>
    <source>
        <strain evidence="7 8">V1718</strain>
    </source>
</reference>
<dbReference type="EMBL" id="CP042467">
    <property type="protein sequence ID" value="QED28486.1"/>
    <property type="molecule type" value="Genomic_DNA"/>
</dbReference>